<protein>
    <submittedName>
        <fullName evidence="2">Uncharacterized protein</fullName>
    </submittedName>
</protein>
<dbReference type="AlphaFoldDB" id="A0A4V2FUL3"/>
<keyword evidence="1" id="KW-0732">Signal</keyword>
<dbReference type="EMBL" id="SHKP01000004">
    <property type="protein sequence ID" value="RZU02486.1"/>
    <property type="molecule type" value="Genomic_DNA"/>
</dbReference>
<proteinExistence type="predicted"/>
<accession>A0A4V2FUL3</accession>
<name>A0A4V2FUL3_9BURK</name>
<reference evidence="2 3" key="1">
    <citation type="submission" date="2019-02" db="EMBL/GenBank/DDBJ databases">
        <title>Genomic Encyclopedia of Type Strains, Phase IV (KMG-IV): sequencing the most valuable type-strain genomes for metagenomic binning, comparative biology and taxonomic classification.</title>
        <authorList>
            <person name="Goeker M."/>
        </authorList>
    </citation>
    <scope>NUCLEOTIDE SEQUENCE [LARGE SCALE GENOMIC DNA]</scope>
    <source>
        <strain evidence="2 3">DSM 19570</strain>
    </source>
</reference>
<feature type="signal peptide" evidence="1">
    <location>
        <begin position="1"/>
        <end position="24"/>
    </location>
</feature>
<evidence type="ECO:0000313" key="3">
    <source>
        <dbReference type="Proteomes" id="UP000293671"/>
    </source>
</evidence>
<comment type="caution">
    <text evidence="2">The sequence shown here is derived from an EMBL/GenBank/DDBJ whole genome shotgun (WGS) entry which is preliminary data.</text>
</comment>
<evidence type="ECO:0000313" key="2">
    <source>
        <dbReference type="EMBL" id="RZU02486.1"/>
    </source>
</evidence>
<gene>
    <name evidence="2" type="ORF">EV670_0510</name>
</gene>
<keyword evidence="3" id="KW-1185">Reference proteome</keyword>
<organism evidence="2 3">
    <name type="scientific">Rivibacter subsaxonicus</name>
    <dbReference type="NCBI Taxonomy" id="457575"/>
    <lineage>
        <taxon>Bacteria</taxon>
        <taxon>Pseudomonadati</taxon>
        <taxon>Pseudomonadota</taxon>
        <taxon>Betaproteobacteria</taxon>
        <taxon>Burkholderiales</taxon>
        <taxon>Rivibacter</taxon>
    </lineage>
</organism>
<dbReference type="Proteomes" id="UP000293671">
    <property type="component" value="Unassembled WGS sequence"/>
</dbReference>
<feature type="chain" id="PRO_5020555229" evidence="1">
    <location>
        <begin position="25"/>
        <end position="301"/>
    </location>
</feature>
<evidence type="ECO:0000256" key="1">
    <source>
        <dbReference type="SAM" id="SignalP"/>
    </source>
</evidence>
<dbReference type="RefSeq" id="WP_207224983.1">
    <property type="nucleotide sequence ID" value="NZ_SHKP01000004.1"/>
</dbReference>
<sequence length="301" mass="33507">MRTAMTRKLLALALLPLLLLPAGCDFFQRAPEVPFAPYGEAAQARMDLAEVEYRYPLGPADLAKITPDNLAKLDQEQIDQIYARLSAGPIPDGPYDGKILLPRGSSGKFRVAEIVGGLGGLIVHLKGLELETVGEQLWRGKVFFRDQRVLRNRIEDLGLLQKLGLVEGEPQKFEAGGRQTWLLFPAKLYCGQSLFDSRRESVIIDYFFSDEIAGYQEKPDFLAGRRGLVVRDEIRMVRPGFYLGRAYLNRAFGLNFTLYNAAIAERDGPAFLHTGSAEDCWSGTQRRLTAGSRALGPNEAR</sequence>